<sequence>MGYFLLKNRGLWYKLRVFANLNERQIDISNASKLTDFTHFTLENLGNLLGFPESKEVKNISMGYTEHTTEDGVKERIEQCKNEIESGRYNSIFPARLTQKFEKHLHFKSFKLRAEAIADPDNHLQIGDIIGDNNSPQKYAIYIGNGEVC</sequence>
<keyword evidence="1" id="KW-1185">Reference proteome</keyword>
<dbReference type="AlphaFoldDB" id="A0A914QA34"/>
<dbReference type="Proteomes" id="UP000887578">
    <property type="component" value="Unplaced"/>
</dbReference>
<proteinExistence type="predicted"/>
<reference evidence="2" key="1">
    <citation type="submission" date="2022-11" db="UniProtKB">
        <authorList>
            <consortium name="WormBaseParasite"/>
        </authorList>
    </citation>
    <scope>IDENTIFICATION</scope>
</reference>
<protein>
    <submittedName>
        <fullName evidence="2">Uncharacterized protein</fullName>
    </submittedName>
</protein>
<accession>A0A914QA34</accession>
<organism evidence="1 2">
    <name type="scientific">Panagrolaimus davidi</name>
    <dbReference type="NCBI Taxonomy" id="227884"/>
    <lineage>
        <taxon>Eukaryota</taxon>
        <taxon>Metazoa</taxon>
        <taxon>Ecdysozoa</taxon>
        <taxon>Nematoda</taxon>
        <taxon>Chromadorea</taxon>
        <taxon>Rhabditida</taxon>
        <taxon>Tylenchina</taxon>
        <taxon>Panagrolaimomorpha</taxon>
        <taxon>Panagrolaimoidea</taxon>
        <taxon>Panagrolaimidae</taxon>
        <taxon>Panagrolaimus</taxon>
    </lineage>
</organism>
<evidence type="ECO:0000313" key="2">
    <source>
        <dbReference type="WBParaSite" id="PDA_v2.g28020.t1"/>
    </source>
</evidence>
<name>A0A914QA34_9BILA</name>
<dbReference type="WBParaSite" id="PDA_v2.g28020.t1">
    <property type="protein sequence ID" value="PDA_v2.g28020.t1"/>
    <property type="gene ID" value="PDA_v2.g28020"/>
</dbReference>
<evidence type="ECO:0000313" key="1">
    <source>
        <dbReference type="Proteomes" id="UP000887578"/>
    </source>
</evidence>